<keyword evidence="4" id="KW-1185">Reference proteome</keyword>
<evidence type="ECO:0000259" key="2">
    <source>
        <dbReference type="Pfam" id="PF00646"/>
    </source>
</evidence>
<evidence type="ECO:0000313" key="4">
    <source>
        <dbReference type="Proteomes" id="UP001338125"/>
    </source>
</evidence>
<gene>
    <name evidence="3" type="ORF">PT974_00466</name>
</gene>
<dbReference type="CDD" id="cd09917">
    <property type="entry name" value="F-box_SF"/>
    <property type="match status" value="1"/>
</dbReference>
<dbReference type="EMBL" id="JAVFKD010000001">
    <property type="protein sequence ID" value="KAK5998094.1"/>
    <property type="molecule type" value="Genomic_DNA"/>
</dbReference>
<sequence>MGQYCSSFDNVQPGDDDLTTSDSASDSTTSESISTVPAKPTPILFKQPLDIFLEIVSHLDPSSAASLSLTCKNAFALLAPASLSRLTTEDKGALLQLWERDANVGSSFYFCHLCTKLHPFAPWWGPKTRSRESCRFLASENYAHFLLSWKPSGSYITVAYHHARLVMNRHLYGPELGLDLDSFTVREGPRKIHRNLDLVQSMTARIINDMLVLRIEHEITPASAEVPPDGFRKEVDEAVCKICEHMQTHKLICSTWRTISEIGVQEAETMFSPCRNAPGSCERCTTDLETTIEFGMERTSSEWRINIVSYHLLGQGRTPWEAEAGGFFYDQSSRSSERDVNKYPFGSIRQMWFKAGFH</sequence>
<protein>
    <recommendedName>
        <fullName evidence="2">F-box domain-containing protein</fullName>
    </recommendedName>
</protein>
<organism evidence="3 4">
    <name type="scientific">Cladobotryum mycophilum</name>
    <dbReference type="NCBI Taxonomy" id="491253"/>
    <lineage>
        <taxon>Eukaryota</taxon>
        <taxon>Fungi</taxon>
        <taxon>Dikarya</taxon>
        <taxon>Ascomycota</taxon>
        <taxon>Pezizomycotina</taxon>
        <taxon>Sordariomycetes</taxon>
        <taxon>Hypocreomycetidae</taxon>
        <taxon>Hypocreales</taxon>
        <taxon>Hypocreaceae</taxon>
        <taxon>Cladobotryum</taxon>
    </lineage>
</organism>
<name>A0ABR0T156_9HYPO</name>
<reference evidence="3 4" key="1">
    <citation type="submission" date="2024-01" db="EMBL/GenBank/DDBJ databases">
        <title>Complete genome of Cladobotryum mycophilum ATHUM6906.</title>
        <authorList>
            <person name="Christinaki A.C."/>
            <person name="Myridakis A.I."/>
            <person name="Kouvelis V.N."/>
        </authorList>
    </citation>
    <scope>NUCLEOTIDE SEQUENCE [LARGE SCALE GENOMIC DNA]</scope>
    <source>
        <strain evidence="3 4">ATHUM6906</strain>
    </source>
</reference>
<evidence type="ECO:0000313" key="3">
    <source>
        <dbReference type="EMBL" id="KAK5998094.1"/>
    </source>
</evidence>
<comment type="caution">
    <text evidence="3">The sequence shown here is derived from an EMBL/GenBank/DDBJ whole genome shotgun (WGS) entry which is preliminary data.</text>
</comment>
<proteinExistence type="predicted"/>
<dbReference type="InterPro" id="IPR001810">
    <property type="entry name" value="F-box_dom"/>
</dbReference>
<feature type="compositionally biased region" description="Polar residues" evidence="1">
    <location>
        <begin position="1"/>
        <end position="10"/>
    </location>
</feature>
<dbReference type="InterPro" id="IPR036047">
    <property type="entry name" value="F-box-like_dom_sf"/>
</dbReference>
<accession>A0ABR0T156</accession>
<evidence type="ECO:0000256" key="1">
    <source>
        <dbReference type="SAM" id="MobiDB-lite"/>
    </source>
</evidence>
<feature type="compositionally biased region" description="Low complexity" evidence="1">
    <location>
        <begin position="20"/>
        <end position="35"/>
    </location>
</feature>
<dbReference type="SUPFAM" id="SSF81383">
    <property type="entry name" value="F-box domain"/>
    <property type="match status" value="1"/>
</dbReference>
<feature type="domain" description="F-box" evidence="2">
    <location>
        <begin position="48"/>
        <end position="74"/>
    </location>
</feature>
<dbReference type="Proteomes" id="UP001338125">
    <property type="component" value="Unassembled WGS sequence"/>
</dbReference>
<feature type="region of interest" description="Disordered" evidence="1">
    <location>
        <begin position="1"/>
        <end position="35"/>
    </location>
</feature>
<dbReference type="Pfam" id="PF00646">
    <property type="entry name" value="F-box"/>
    <property type="match status" value="1"/>
</dbReference>